<name>A0A8E0S2N1_9TREM</name>
<dbReference type="OrthoDB" id="6258734at2759"/>
<reference evidence="2" key="1">
    <citation type="submission" date="2019-05" db="EMBL/GenBank/DDBJ databases">
        <title>Annotation for the trematode Fasciolopsis buski.</title>
        <authorList>
            <person name="Choi Y.-J."/>
        </authorList>
    </citation>
    <scope>NUCLEOTIDE SEQUENCE</scope>
    <source>
        <strain evidence="2">HT</strain>
        <tissue evidence="2">Whole worm</tissue>
    </source>
</reference>
<accession>A0A8E0S2N1</accession>
<dbReference type="AlphaFoldDB" id="A0A8E0S2N1"/>
<sequence>ASAWPAPSSAFGPGLGSDVDPIPSDLSSLNPMQEPQGLKMGSGSFLWESGPWSGSSGPRGASASLDVPGVSTGVFNSSDRLWQSTTTANAYPNRHQYASYSNFSPLVDPIWTELGDTKLGAGGGSSDIHRSPTATTGELTDSSLPDTNTANRAVGARAWLLVHNIPPHVAVGTLKTAVTTCLTSFYQEQGIDAQQHLDFELHPNMSARWVLLGLAGASESALVQDYLESAGGNAGQTNGHYGAVKSITPSDALQRLQDIQSLASRLKGLGTENSPSNTTGPQSLSVLNFVNPTVVSSSDLTNPGTGTPESASATSQQPGDKT</sequence>
<dbReference type="Proteomes" id="UP000728185">
    <property type="component" value="Unassembled WGS sequence"/>
</dbReference>
<organism evidence="2 3">
    <name type="scientific">Fasciolopsis buskii</name>
    <dbReference type="NCBI Taxonomy" id="27845"/>
    <lineage>
        <taxon>Eukaryota</taxon>
        <taxon>Metazoa</taxon>
        <taxon>Spiralia</taxon>
        <taxon>Lophotrochozoa</taxon>
        <taxon>Platyhelminthes</taxon>
        <taxon>Trematoda</taxon>
        <taxon>Digenea</taxon>
        <taxon>Plagiorchiida</taxon>
        <taxon>Echinostomata</taxon>
        <taxon>Echinostomatoidea</taxon>
        <taxon>Fasciolidae</taxon>
        <taxon>Fasciolopsis</taxon>
    </lineage>
</organism>
<protein>
    <submittedName>
        <fullName evidence="2">Uncharacterized protein</fullName>
    </submittedName>
</protein>
<evidence type="ECO:0000313" key="3">
    <source>
        <dbReference type="Proteomes" id="UP000728185"/>
    </source>
</evidence>
<feature type="non-terminal residue" evidence="2">
    <location>
        <position position="1"/>
    </location>
</feature>
<proteinExistence type="predicted"/>
<evidence type="ECO:0000256" key="1">
    <source>
        <dbReference type="SAM" id="MobiDB-lite"/>
    </source>
</evidence>
<evidence type="ECO:0000313" key="2">
    <source>
        <dbReference type="EMBL" id="KAA0195234.1"/>
    </source>
</evidence>
<feature type="compositionally biased region" description="Polar residues" evidence="1">
    <location>
        <begin position="132"/>
        <end position="148"/>
    </location>
</feature>
<feature type="region of interest" description="Disordered" evidence="1">
    <location>
        <begin position="1"/>
        <end position="61"/>
    </location>
</feature>
<keyword evidence="3" id="KW-1185">Reference proteome</keyword>
<feature type="region of interest" description="Disordered" evidence="1">
    <location>
        <begin position="122"/>
        <end position="148"/>
    </location>
</feature>
<feature type="compositionally biased region" description="Low complexity" evidence="1">
    <location>
        <begin position="49"/>
        <end position="61"/>
    </location>
</feature>
<comment type="caution">
    <text evidence="2">The sequence shown here is derived from an EMBL/GenBank/DDBJ whole genome shotgun (WGS) entry which is preliminary data.</text>
</comment>
<feature type="region of interest" description="Disordered" evidence="1">
    <location>
        <begin position="295"/>
        <end position="322"/>
    </location>
</feature>
<gene>
    <name evidence="2" type="ORF">FBUS_06769</name>
</gene>
<dbReference type="EMBL" id="LUCM01003854">
    <property type="protein sequence ID" value="KAA0195234.1"/>
    <property type="molecule type" value="Genomic_DNA"/>
</dbReference>